<sequence length="182" mass="19481">METAIADEFLPWLQWSGILTAASAIVTIAAFLFGWGIRFRLVGITGFSAVLAMGVFGLSLGLLGTNEVPGAVPFNTVYDNGGTQLVIKLPPTVTESEVESTLRKAAADLFSLGRMGERSDRLTVRARTITHPVSGISQPLFLGRATRSLTSRDDEVKIEVFAERFSQLPASGSAFSKEQASS</sequence>
<dbReference type="PATRIC" id="fig|582515.4.peg.3597"/>
<evidence type="ECO:0000313" key="3">
    <source>
        <dbReference type="Proteomes" id="UP000016960"/>
    </source>
</evidence>
<gene>
    <name evidence="2" type="ORF">KR51_00032020</name>
</gene>
<dbReference type="AlphaFoldDB" id="U5DKL7"/>
<evidence type="ECO:0000256" key="1">
    <source>
        <dbReference type="SAM" id="Phobius"/>
    </source>
</evidence>
<accession>U5DKL7</accession>
<name>U5DKL7_9CHRO</name>
<evidence type="ECO:0000313" key="2">
    <source>
        <dbReference type="EMBL" id="ERN40260.1"/>
    </source>
</evidence>
<protein>
    <submittedName>
        <fullName evidence="2">Protein of function (DUF2518)</fullName>
    </submittedName>
</protein>
<keyword evidence="1" id="KW-1133">Transmembrane helix</keyword>
<dbReference type="eggNOG" id="ENOG502ZT4I">
    <property type="taxonomic scope" value="Bacteria"/>
</dbReference>
<dbReference type="STRING" id="582515.KR51_00032020"/>
<keyword evidence="1" id="KW-0472">Membrane</keyword>
<dbReference type="InParanoid" id="U5DKL7"/>
<dbReference type="OrthoDB" id="422772at2"/>
<organism evidence="2 3">
    <name type="scientific">Rubidibacter lacunae KORDI 51-2</name>
    <dbReference type="NCBI Taxonomy" id="582515"/>
    <lineage>
        <taxon>Bacteria</taxon>
        <taxon>Bacillati</taxon>
        <taxon>Cyanobacteriota</taxon>
        <taxon>Cyanophyceae</taxon>
        <taxon>Oscillatoriophycideae</taxon>
        <taxon>Chroococcales</taxon>
        <taxon>Aphanothecaceae</taxon>
        <taxon>Rubidibacter</taxon>
    </lineage>
</organism>
<feature type="transmembrane region" description="Helical" evidence="1">
    <location>
        <begin position="41"/>
        <end position="63"/>
    </location>
</feature>
<feature type="transmembrane region" description="Helical" evidence="1">
    <location>
        <begin position="12"/>
        <end position="34"/>
    </location>
</feature>
<dbReference type="EMBL" id="ASSJ01000079">
    <property type="protein sequence ID" value="ERN40260.1"/>
    <property type="molecule type" value="Genomic_DNA"/>
</dbReference>
<dbReference type="RefSeq" id="WP_022608806.1">
    <property type="nucleotide sequence ID" value="NZ_ASSJ01000079.1"/>
</dbReference>
<dbReference type="InterPro" id="IPR019664">
    <property type="entry name" value="Uncharacterised_Ycf51"/>
</dbReference>
<keyword evidence="3" id="KW-1185">Reference proteome</keyword>
<dbReference type="Pfam" id="PF10726">
    <property type="entry name" value="DUF2518"/>
    <property type="match status" value="1"/>
</dbReference>
<proteinExistence type="predicted"/>
<dbReference type="Proteomes" id="UP000016960">
    <property type="component" value="Unassembled WGS sequence"/>
</dbReference>
<reference evidence="2 3" key="1">
    <citation type="submission" date="2013-05" db="EMBL/GenBank/DDBJ databases">
        <title>Draft genome sequence of Rubidibacter lacunae KORDI 51-2.</title>
        <authorList>
            <person name="Choi D.H."/>
            <person name="Noh J.H."/>
            <person name="Kwon K.-K."/>
            <person name="Lee J.-H."/>
            <person name="Ryu J.-Y."/>
        </authorList>
    </citation>
    <scope>NUCLEOTIDE SEQUENCE [LARGE SCALE GENOMIC DNA]</scope>
    <source>
        <strain evidence="2 3">KORDI 51-2</strain>
    </source>
</reference>
<keyword evidence="1" id="KW-0812">Transmembrane</keyword>
<comment type="caution">
    <text evidence="2">The sequence shown here is derived from an EMBL/GenBank/DDBJ whole genome shotgun (WGS) entry which is preliminary data.</text>
</comment>